<reference evidence="1" key="1">
    <citation type="journal article" date="2014" name="Front. Microbiol.">
        <title>High frequency of phylogenetically diverse reductive dehalogenase-homologous genes in deep subseafloor sedimentary metagenomes.</title>
        <authorList>
            <person name="Kawai M."/>
            <person name="Futagami T."/>
            <person name="Toyoda A."/>
            <person name="Takaki Y."/>
            <person name="Nishi S."/>
            <person name="Hori S."/>
            <person name="Arai W."/>
            <person name="Tsubouchi T."/>
            <person name="Morono Y."/>
            <person name="Uchiyama I."/>
            <person name="Ito T."/>
            <person name="Fujiyama A."/>
            <person name="Inagaki F."/>
            <person name="Takami H."/>
        </authorList>
    </citation>
    <scope>NUCLEOTIDE SEQUENCE</scope>
    <source>
        <strain evidence="1">Expedition CK06-06</strain>
    </source>
</reference>
<evidence type="ECO:0000313" key="1">
    <source>
        <dbReference type="EMBL" id="GAI73023.1"/>
    </source>
</evidence>
<dbReference type="EMBL" id="BARW01013999">
    <property type="protein sequence ID" value="GAI73023.1"/>
    <property type="molecule type" value="Genomic_DNA"/>
</dbReference>
<accession>X1QXN4</accession>
<comment type="caution">
    <text evidence="1">The sequence shown here is derived from an EMBL/GenBank/DDBJ whole genome shotgun (WGS) entry which is preliminary data.</text>
</comment>
<name>X1QXN4_9ZZZZ</name>
<sequence length="98" mass="11855">PQRTNNISEQFYRRLKQLLRRLHGNSNVNKDLLYLPEEIALIENLSNHQYIKNLMKSEYQLTCEFAKLDIRGKQLPYEKQELELVMPQKIKKHLKNFK</sequence>
<organism evidence="1">
    <name type="scientific">marine sediment metagenome</name>
    <dbReference type="NCBI Taxonomy" id="412755"/>
    <lineage>
        <taxon>unclassified sequences</taxon>
        <taxon>metagenomes</taxon>
        <taxon>ecological metagenomes</taxon>
    </lineage>
</organism>
<gene>
    <name evidence="1" type="ORF">S12H4_25193</name>
</gene>
<proteinExistence type="predicted"/>
<protein>
    <submittedName>
        <fullName evidence="1">Uncharacterized protein</fullName>
    </submittedName>
</protein>
<feature type="non-terminal residue" evidence="1">
    <location>
        <position position="98"/>
    </location>
</feature>
<feature type="non-terminal residue" evidence="1">
    <location>
        <position position="1"/>
    </location>
</feature>
<dbReference type="AlphaFoldDB" id="X1QXN4"/>